<comment type="caution">
    <text evidence="1">The sequence shown here is derived from an EMBL/GenBank/DDBJ whole genome shotgun (WGS) entry which is preliminary data.</text>
</comment>
<dbReference type="AlphaFoldDB" id="A0A2L2X809"/>
<organism evidence="1 2">
    <name type="scientific">Desulfocucumis palustris</name>
    <dbReference type="NCBI Taxonomy" id="1898651"/>
    <lineage>
        <taxon>Bacteria</taxon>
        <taxon>Bacillati</taxon>
        <taxon>Bacillota</taxon>
        <taxon>Clostridia</taxon>
        <taxon>Eubacteriales</taxon>
        <taxon>Desulfocucumaceae</taxon>
        <taxon>Desulfocucumis</taxon>
    </lineage>
</organism>
<dbReference type="Proteomes" id="UP000239549">
    <property type="component" value="Unassembled WGS sequence"/>
</dbReference>
<accession>A0A2L2X809</accession>
<sequence length="39" mass="4770">MFKPVMLINRLKTLKLFIKILWARQGIILRRRIYVVKLS</sequence>
<gene>
    <name evidence="1" type="ORF">DCCM_0341</name>
</gene>
<protein>
    <submittedName>
        <fullName evidence="1">Uncharacterized protein</fullName>
    </submittedName>
</protein>
<evidence type="ECO:0000313" key="1">
    <source>
        <dbReference type="EMBL" id="GBF32150.1"/>
    </source>
</evidence>
<keyword evidence="2" id="KW-1185">Reference proteome</keyword>
<evidence type="ECO:0000313" key="2">
    <source>
        <dbReference type="Proteomes" id="UP000239549"/>
    </source>
</evidence>
<reference evidence="2" key="1">
    <citation type="submission" date="2018-02" db="EMBL/GenBank/DDBJ databases">
        <title>Genome sequence of Desulfocucumis palustris strain NAW-5.</title>
        <authorList>
            <person name="Watanabe M."/>
            <person name="Kojima H."/>
            <person name="Fukui M."/>
        </authorList>
    </citation>
    <scope>NUCLEOTIDE SEQUENCE [LARGE SCALE GENOMIC DNA]</scope>
    <source>
        <strain evidence="2">NAW-5</strain>
    </source>
</reference>
<name>A0A2L2X809_9FIRM</name>
<dbReference type="EMBL" id="BFAV01000018">
    <property type="protein sequence ID" value="GBF32150.1"/>
    <property type="molecule type" value="Genomic_DNA"/>
</dbReference>
<proteinExistence type="predicted"/>